<organism evidence="3 4">
    <name type="scientific">Belnapia arida</name>
    <dbReference type="NCBI Taxonomy" id="2804533"/>
    <lineage>
        <taxon>Bacteria</taxon>
        <taxon>Pseudomonadati</taxon>
        <taxon>Pseudomonadota</taxon>
        <taxon>Alphaproteobacteria</taxon>
        <taxon>Acetobacterales</taxon>
        <taxon>Roseomonadaceae</taxon>
        <taxon>Belnapia</taxon>
    </lineage>
</organism>
<gene>
    <name evidence="3" type="ORF">JMJ56_16725</name>
</gene>
<dbReference type="InterPro" id="IPR006680">
    <property type="entry name" value="Amidohydro-rel"/>
</dbReference>
<evidence type="ECO:0000313" key="4">
    <source>
        <dbReference type="Proteomes" id="UP000660885"/>
    </source>
</evidence>
<dbReference type="PANTHER" id="PTHR43569">
    <property type="entry name" value="AMIDOHYDROLASE"/>
    <property type="match status" value="1"/>
</dbReference>
<dbReference type="PANTHER" id="PTHR43569:SF2">
    <property type="entry name" value="AMIDOHYDROLASE-RELATED DOMAIN-CONTAINING PROTEIN"/>
    <property type="match status" value="1"/>
</dbReference>
<dbReference type="InterPro" id="IPR052350">
    <property type="entry name" value="Metallo-dep_Lactonases"/>
</dbReference>
<dbReference type="Gene3D" id="3.20.20.140">
    <property type="entry name" value="Metal-dependent hydrolases"/>
    <property type="match status" value="1"/>
</dbReference>
<comment type="caution">
    <text evidence="3">The sequence shown here is derived from an EMBL/GenBank/DDBJ whole genome shotgun (WGS) entry which is preliminary data.</text>
</comment>
<dbReference type="InterPro" id="IPR001763">
    <property type="entry name" value="Rhodanese-like_dom"/>
</dbReference>
<dbReference type="InterPro" id="IPR032466">
    <property type="entry name" value="Metal_Hydrolase"/>
</dbReference>
<dbReference type="SUPFAM" id="SSF51556">
    <property type="entry name" value="Metallo-dependent hydrolases"/>
    <property type="match status" value="1"/>
</dbReference>
<feature type="domain" description="Rhodanese" evidence="2">
    <location>
        <begin position="207"/>
        <end position="248"/>
    </location>
</feature>
<evidence type="ECO:0000313" key="3">
    <source>
        <dbReference type="EMBL" id="MBL6079665.1"/>
    </source>
</evidence>
<dbReference type="Proteomes" id="UP000660885">
    <property type="component" value="Unassembled WGS sequence"/>
</dbReference>
<dbReference type="Pfam" id="PF04909">
    <property type="entry name" value="Amidohydro_2"/>
    <property type="match status" value="1"/>
</dbReference>
<proteinExistence type="inferred from homology"/>
<comment type="similarity">
    <text evidence="1">Belongs to the metallo-dependent hydrolases superfamily.</text>
</comment>
<evidence type="ECO:0000259" key="2">
    <source>
        <dbReference type="PROSITE" id="PS50206"/>
    </source>
</evidence>
<evidence type="ECO:0000256" key="1">
    <source>
        <dbReference type="ARBA" id="ARBA00038310"/>
    </source>
</evidence>
<name>A0ABS1U543_9PROT</name>
<dbReference type="EMBL" id="JAETWB010000007">
    <property type="protein sequence ID" value="MBL6079665.1"/>
    <property type="molecule type" value="Genomic_DNA"/>
</dbReference>
<dbReference type="RefSeq" id="WP_202832898.1">
    <property type="nucleotide sequence ID" value="NZ_JAETWB010000007.1"/>
</dbReference>
<protein>
    <submittedName>
        <fullName evidence="3">Amidohydrolase family protein</fullName>
    </submittedName>
</protein>
<sequence>MRVDAHHHVWRVARGDYGWLRPESPICRDYSLGDLRPLLGDIDATVLVQAAPTEAETRFMLDAARGSAGMVRGVVGWVPLEEPERVAALAAEPLLRGLRPMLHDLPEPDWILRPGLGPALEEMAARGLVFDALVRPVHLSSIRALAARHPRLRIVLDHGGKPEIAVRRMEPWAGEVAALARCPNVTCKLSGLVTEAAPGWQAVDLRPYVAHLLRAFGAGRLMWGSDWPVVDLAGGYAAWREASLTLLEGLTETDRARILGGTAAEVYRL</sequence>
<reference evidence="3 4" key="1">
    <citation type="submission" date="2021-01" db="EMBL/GenBank/DDBJ databases">
        <title>Belnapia mucosa sp. nov. and Belnapia arida sp. nov., isolated from the Tabernas Desert (Almeria, Spain).</title>
        <authorList>
            <person name="Molina-Menor E."/>
            <person name="Vidal-Verdu A."/>
            <person name="Calonge A."/>
            <person name="Satari L."/>
            <person name="Pereto J."/>
            <person name="Porcar M."/>
        </authorList>
    </citation>
    <scope>NUCLEOTIDE SEQUENCE [LARGE SCALE GENOMIC DNA]</scope>
    <source>
        <strain evidence="3 4">T18</strain>
    </source>
</reference>
<keyword evidence="4" id="KW-1185">Reference proteome</keyword>
<dbReference type="PROSITE" id="PS50206">
    <property type="entry name" value="RHODANESE_3"/>
    <property type="match status" value="1"/>
</dbReference>
<accession>A0ABS1U543</accession>